<accession>A0A1M7Y5P9</accession>
<proteinExistence type="predicted"/>
<evidence type="ECO:0000313" key="3">
    <source>
        <dbReference type="Proteomes" id="UP000184612"/>
    </source>
</evidence>
<organism evidence="2 3">
    <name type="scientific">Anaerocolumna xylanovorans DSM 12503</name>
    <dbReference type="NCBI Taxonomy" id="1121345"/>
    <lineage>
        <taxon>Bacteria</taxon>
        <taxon>Bacillati</taxon>
        <taxon>Bacillota</taxon>
        <taxon>Clostridia</taxon>
        <taxon>Lachnospirales</taxon>
        <taxon>Lachnospiraceae</taxon>
        <taxon>Anaerocolumna</taxon>
    </lineage>
</organism>
<evidence type="ECO:0000313" key="2">
    <source>
        <dbReference type="EMBL" id="SHO47795.1"/>
    </source>
</evidence>
<protein>
    <submittedName>
        <fullName evidence="2">Uncharacterized protein</fullName>
    </submittedName>
</protein>
<keyword evidence="3" id="KW-1185">Reference proteome</keyword>
<reference evidence="2 3" key="1">
    <citation type="submission" date="2016-12" db="EMBL/GenBank/DDBJ databases">
        <authorList>
            <person name="Song W.-J."/>
            <person name="Kurnit D.M."/>
        </authorList>
    </citation>
    <scope>NUCLEOTIDE SEQUENCE [LARGE SCALE GENOMIC DNA]</scope>
    <source>
        <strain evidence="2 3">DSM 12503</strain>
    </source>
</reference>
<name>A0A1M7Y5P9_9FIRM</name>
<dbReference type="EMBL" id="FRFD01000004">
    <property type="protein sequence ID" value="SHO47795.1"/>
    <property type="molecule type" value="Genomic_DNA"/>
</dbReference>
<sequence length="61" mass="6810">MRNNEYWEIFARSGNIYDYLSYIACTVERGMDSRNGNKKEGGSHNDSIGCDGDGSFSHARG</sequence>
<dbReference type="STRING" id="1121345.SAMN02745217_01659"/>
<gene>
    <name evidence="2" type="ORF">SAMN02745217_01659</name>
</gene>
<dbReference type="Proteomes" id="UP000184612">
    <property type="component" value="Unassembled WGS sequence"/>
</dbReference>
<feature type="compositionally biased region" description="Basic and acidic residues" evidence="1">
    <location>
        <begin position="33"/>
        <end position="43"/>
    </location>
</feature>
<dbReference type="AlphaFoldDB" id="A0A1M7Y5P9"/>
<dbReference type="OrthoDB" id="2066517at2"/>
<feature type="region of interest" description="Disordered" evidence="1">
    <location>
        <begin position="33"/>
        <end position="61"/>
    </location>
</feature>
<dbReference type="RefSeq" id="WP_139243336.1">
    <property type="nucleotide sequence ID" value="NZ_FRFD01000004.1"/>
</dbReference>
<evidence type="ECO:0000256" key="1">
    <source>
        <dbReference type="SAM" id="MobiDB-lite"/>
    </source>
</evidence>